<organism evidence="4 5">
    <name type="scientific">Flavobacterium fontis</name>
    <dbReference type="NCBI Taxonomy" id="1124188"/>
    <lineage>
        <taxon>Bacteria</taxon>
        <taxon>Pseudomonadati</taxon>
        <taxon>Bacteroidota</taxon>
        <taxon>Flavobacteriia</taxon>
        <taxon>Flavobacteriales</taxon>
        <taxon>Flavobacteriaceae</taxon>
        <taxon>Flavobacterium</taxon>
    </lineage>
</organism>
<dbReference type="SUPFAM" id="SSF49329">
    <property type="entry name" value="Cu,Zn superoxide dismutase-like"/>
    <property type="match status" value="1"/>
</dbReference>
<dbReference type="PROSITE" id="PS00332">
    <property type="entry name" value="SOD_CU_ZN_2"/>
    <property type="match status" value="1"/>
</dbReference>
<evidence type="ECO:0000313" key="5">
    <source>
        <dbReference type="Proteomes" id="UP000184147"/>
    </source>
</evidence>
<dbReference type="GO" id="GO:0004784">
    <property type="term" value="F:superoxide dismutase activity"/>
    <property type="evidence" value="ECO:0007669"/>
    <property type="project" value="UniProtKB-EC"/>
</dbReference>
<evidence type="ECO:0000259" key="3">
    <source>
        <dbReference type="Pfam" id="PF00080"/>
    </source>
</evidence>
<comment type="similarity">
    <text evidence="1 2">Belongs to the Cu-Zn superoxide dismutase family.</text>
</comment>
<dbReference type="Proteomes" id="UP000184147">
    <property type="component" value="Unassembled WGS sequence"/>
</dbReference>
<dbReference type="Pfam" id="PF00080">
    <property type="entry name" value="Sod_Cu"/>
    <property type="match status" value="1"/>
</dbReference>
<dbReference type="CDD" id="cd00305">
    <property type="entry name" value="Cu-Zn_Superoxide_Dismutase"/>
    <property type="match status" value="1"/>
</dbReference>
<keyword evidence="2" id="KW-0186">Copper</keyword>
<dbReference type="EC" id="1.15.1.1" evidence="2"/>
<reference evidence="4 5" key="1">
    <citation type="submission" date="2016-11" db="EMBL/GenBank/DDBJ databases">
        <authorList>
            <person name="Jaros S."/>
            <person name="Januszkiewicz K."/>
            <person name="Wedrychowicz H."/>
        </authorList>
    </citation>
    <scope>NUCLEOTIDE SEQUENCE [LARGE SCALE GENOMIC DNA]</scope>
    <source>
        <strain evidence="4 5">DSM 25660</strain>
    </source>
</reference>
<dbReference type="EMBL" id="FQVQ01000005">
    <property type="protein sequence ID" value="SHF21385.1"/>
    <property type="molecule type" value="Genomic_DNA"/>
</dbReference>
<name>A0A1M4ZTW3_9FLAO</name>
<accession>A0A1M4ZTW3</accession>
<dbReference type="InterPro" id="IPR001424">
    <property type="entry name" value="SOD_Cu_Zn_dom"/>
</dbReference>
<gene>
    <name evidence="4" type="ORF">SAMN05444377_10518</name>
</gene>
<comment type="function">
    <text evidence="2">Destroys radicals which are normally produced within the cells and which are toxic to biological systems.</text>
</comment>
<comment type="cofactor">
    <cofactor evidence="2">
        <name>Cu cation</name>
        <dbReference type="ChEBI" id="CHEBI:23378"/>
    </cofactor>
    <text evidence="2">Binds 1 copper ion per subunit.</text>
</comment>
<proteinExistence type="inferred from homology"/>
<keyword evidence="5" id="KW-1185">Reference proteome</keyword>
<keyword evidence="2" id="KW-0862">Zinc</keyword>
<evidence type="ECO:0000313" key="4">
    <source>
        <dbReference type="EMBL" id="SHF21385.1"/>
    </source>
</evidence>
<keyword evidence="2" id="KW-0479">Metal-binding</keyword>
<dbReference type="InterPro" id="IPR036423">
    <property type="entry name" value="SOD-like_Cu/Zn_dom_sf"/>
</dbReference>
<dbReference type="GO" id="GO:0005507">
    <property type="term" value="F:copper ion binding"/>
    <property type="evidence" value="ECO:0007669"/>
    <property type="project" value="InterPro"/>
</dbReference>
<dbReference type="InterPro" id="IPR018152">
    <property type="entry name" value="SOD_Cu/Zn_BS"/>
</dbReference>
<feature type="domain" description="Superoxide dismutase copper/zinc binding" evidence="3">
    <location>
        <begin position="51"/>
        <end position="182"/>
    </location>
</feature>
<evidence type="ECO:0000256" key="1">
    <source>
        <dbReference type="ARBA" id="ARBA00010457"/>
    </source>
</evidence>
<comment type="catalytic activity">
    <reaction evidence="2">
        <text>2 superoxide + 2 H(+) = H2O2 + O2</text>
        <dbReference type="Rhea" id="RHEA:20696"/>
        <dbReference type="ChEBI" id="CHEBI:15378"/>
        <dbReference type="ChEBI" id="CHEBI:15379"/>
        <dbReference type="ChEBI" id="CHEBI:16240"/>
        <dbReference type="ChEBI" id="CHEBI:18421"/>
        <dbReference type="EC" id="1.15.1.1"/>
    </reaction>
</comment>
<sequence>MLGINIFEIKKMKISILRLLVLTGLLISCKSSTEPDKTVTIALQPKSNSVVAGTALFTEKKGTVQLKVSLSGLQPGVHAIHIHEKADCSAADATSAGGHWNPTFSKHGKWGEGEYHKGDIGNFTADAQGNATVEFATDQWCIGCGDPNKDILNKGLIVHEKADDFVSQPTGNAGGRVACAGIIK</sequence>
<dbReference type="AlphaFoldDB" id="A0A1M4ZTW3"/>
<keyword evidence="2" id="KW-0560">Oxidoreductase</keyword>
<dbReference type="InterPro" id="IPR024134">
    <property type="entry name" value="SOD_Cu/Zn_/chaperone"/>
</dbReference>
<dbReference type="Gene3D" id="2.60.40.200">
    <property type="entry name" value="Superoxide dismutase, copper/zinc binding domain"/>
    <property type="match status" value="1"/>
</dbReference>
<dbReference type="STRING" id="1124188.SAMN05444377_10518"/>
<comment type="cofactor">
    <cofactor evidence="2">
        <name>Zn(2+)</name>
        <dbReference type="ChEBI" id="CHEBI:29105"/>
    </cofactor>
    <text evidence="2">Binds 1 zinc ion per subunit.</text>
</comment>
<dbReference type="PANTHER" id="PTHR10003">
    <property type="entry name" value="SUPEROXIDE DISMUTASE CU-ZN -RELATED"/>
    <property type="match status" value="1"/>
</dbReference>
<evidence type="ECO:0000256" key="2">
    <source>
        <dbReference type="RuleBase" id="RU000393"/>
    </source>
</evidence>
<protein>
    <recommendedName>
        <fullName evidence="2">Superoxide dismutase [Cu-Zn]</fullName>
        <ecNumber evidence="2">1.15.1.1</ecNumber>
    </recommendedName>
</protein>